<gene>
    <name evidence="2" type="ORF">PGLA1383_LOCUS38746</name>
</gene>
<evidence type="ECO:0000313" key="2">
    <source>
        <dbReference type="EMBL" id="CAE8621225.1"/>
    </source>
</evidence>
<feature type="compositionally biased region" description="Acidic residues" evidence="1">
    <location>
        <begin position="269"/>
        <end position="279"/>
    </location>
</feature>
<evidence type="ECO:0000313" key="3">
    <source>
        <dbReference type="Proteomes" id="UP000654075"/>
    </source>
</evidence>
<dbReference type="EMBL" id="CAJNNV010027675">
    <property type="protein sequence ID" value="CAE8621225.1"/>
    <property type="molecule type" value="Genomic_DNA"/>
</dbReference>
<feature type="region of interest" description="Disordered" evidence="1">
    <location>
        <begin position="1"/>
        <end position="25"/>
    </location>
</feature>
<dbReference type="Proteomes" id="UP000654075">
    <property type="component" value="Unassembled WGS sequence"/>
</dbReference>
<comment type="caution">
    <text evidence="2">The sequence shown here is derived from an EMBL/GenBank/DDBJ whole genome shotgun (WGS) entry which is preliminary data.</text>
</comment>
<sequence>VAAAAARSSTGAARKVKEPLAAEKPSPKLLNLELGSLLSSAEDSTALPAATEDDQMAVFAQMAAAMAATGAAGFGAPAPDFSAMYQHMNLAAAAAAASQWGGAQSMYQYQQQMQMQQLMQMQQMQLQQQRQQEQRRLQEKQKLQKAVAARQQSLLQQQKAAAREAQQAAQAAAREAQQQQLLQTLQAQKTVTPSSPPASKVGSPLPAAAIGQEPGALLKATAQLNLDKKSALIVGLQPSSPTARPLAFPPGLLAEQKSEGLNLSATSAADDDDDNCSQQ</sequence>
<accession>A0A813G8N5</accession>
<feature type="non-terminal residue" evidence="2">
    <location>
        <position position="1"/>
    </location>
</feature>
<feature type="compositionally biased region" description="Low complexity" evidence="1">
    <location>
        <begin position="1"/>
        <end position="13"/>
    </location>
</feature>
<dbReference type="AlphaFoldDB" id="A0A813G8N5"/>
<feature type="region of interest" description="Disordered" evidence="1">
    <location>
        <begin position="187"/>
        <end position="207"/>
    </location>
</feature>
<keyword evidence="3" id="KW-1185">Reference proteome</keyword>
<organism evidence="2 3">
    <name type="scientific">Polarella glacialis</name>
    <name type="common">Dinoflagellate</name>
    <dbReference type="NCBI Taxonomy" id="89957"/>
    <lineage>
        <taxon>Eukaryota</taxon>
        <taxon>Sar</taxon>
        <taxon>Alveolata</taxon>
        <taxon>Dinophyceae</taxon>
        <taxon>Suessiales</taxon>
        <taxon>Suessiaceae</taxon>
        <taxon>Polarella</taxon>
    </lineage>
</organism>
<protein>
    <submittedName>
        <fullName evidence="2">Uncharacterized protein</fullName>
    </submittedName>
</protein>
<evidence type="ECO:0000256" key="1">
    <source>
        <dbReference type="SAM" id="MobiDB-lite"/>
    </source>
</evidence>
<name>A0A813G8N5_POLGL</name>
<feature type="region of interest" description="Disordered" evidence="1">
    <location>
        <begin position="238"/>
        <end position="279"/>
    </location>
</feature>
<reference evidence="2" key="1">
    <citation type="submission" date="2021-02" db="EMBL/GenBank/DDBJ databases">
        <authorList>
            <person name="Dougan E. K."/>
            <person name="Rhodes N."/>
            <person name="Thang M."/>
            <person name="Chan C."/>
        </authorList>
    </citation>
    <scope>NUCLEOTIDE SEQUENCE</scope>
</reference>
<proteinExistence type="predicted"/>